<organism evidence="1 2">
    <name type="scientific">Pandoraea iniqua</name>
    <dbReference type="NCBI Taxonomy" id="2508288"/>
    <lineage>
        <taxon>Bacteria</taxon>
        <taxon>Pseudomonadati</taxon>
        <taxon>Pseudomonadota</taxon>
        <taxon>Betaproteobacteria</taxon>
        <taxon>Burkholderiales</taxon>
        <taxon>Burkholderiaceae</taxon>
        <taxon>Pandoraea</taxon>
    </lineage>
</organism>
<gene>
    <name evidence="1" type="ORF">PIN31115_04424</name>
</gene>
<accession>A0A5E4YD24</accession>
<evidence type="ECO:0000313" key="1">
    <source>
        <dbReference type="EMBL" id="VVE46646.1"/>
    </source>
</evidence>
<dbReference type="PANTHER" id="PTHR35370">
    <property type="entry name" value="CYTOPLASMIC PROTEIN-RELATED-RELATED"/>
    <property type="match status" value="1"/>
</dbReference>
<dbReference type="PANTHER" id="PTHR35370:SF1">
    <property type="entry name" value="TYPE VI SECRETION SYSTEM COMPONENT TSSF1"/>
    <property type="match status" value="1"/>
</dbReference>
<dbReference type="EMBL" id="CABPSI010000005">
    <property type="protein sequence ID" value="VVE46646.1"/>
    <property type="molecule type" value="Genomic_DNA"/>
</dbReference>
<dbReference type="PIRSF" id="PIRSF028304">
    <property type="entry name" value="UCP028304"/>
    <property type="match status" value="1"/>
</dbReference>
<reference evidence="1 2" key="1">
    <citation type="submission" date="2019-08" db="EMBL/GenBank/DDBJ databases">
        <authorList>
            <person name="Peeters C."/>
        </authorList>
    </citation>
    <scope>NUCLEOTIDE SEQUENCE [LARGE SCALE GENOMIC DNA]</scope>
    <source>
        <strain evidence="1 2">LMG 31115</strain>
    </source>
</reference>
<dbReference type="Proteomes" id="UP000333828">
    <property type="component" value="Unassembled WGS sequence"/>
</dbReference>
<dbReference type="NCBIfam" id="TIGR03359">
    <property type="entry name" value="VI_chp_6"/>
    <property type="match status" value="1"/>
</dbReference>
<protein>
    <submittedName>
        <fullName evidence="1">Type VI secretion protein ImpG</fullName>
    </submittedName>
</protein>
<proteinExistence type="predicted"/>
<dbReference type="AlphaFoldDB" id="A0A5E4YD24"/>
<name>A0A5E4YD24_9BURK</name>
<dbReference type="InterPro" id="IPR010272">
    <property type="entry name" value="T6SS_TssF"/>
</dbReference>
<evidence type="ECO:0000313" key="2">
    <source>
        <dbReference type="Proteomes" id="UP000333828"/>
    </source>
</evidence>
<keyword evidence="2" id="KW-1185">Reference proteome</keyword>
<sequence>MSESFERTLIRLRELANEFAAHNPTLAPYLGTQAASDPDVERLFEGVAYLTSLVERRLDDDFPEFIQTLAHLLFPQVLQPMPCATMVRFEPKGVLGAVAQVDAGVQLASIPVDGTRVLFRTTRALSVEPITLLGVRWEMNDGVPHALRLDFSIDGVAPNEWTANRVLFHLSGSLSEASRLMLLLARHVKQVQIGGSSGESVSLPPRVVSLPAFCAEASLLPQPANALPGLSLMRDYFALPERFLFVAVDGLRRWRERAEDGRFYIRFVLGEVPDWAHTMHEPSVMLNVTPAINLFEAQAHPVALDDLHAEYLVHVASAQAQRQTTLFCVEDVRGYANGKEVVFAPFGTFCADRPSYHVRLRPSVVPGRHDGYLGFPSVQDISGLASQGMNLSVSALCTHGTLAESLRTGELNQASDSSPARMTFSNISAMTPYRAPTLDDTLLWRLLSHMHGGYARMGDAAQFKQLLRLHMPTSRGGSIEAAQRRMIDAIERVELRPACRLMRGLPVEGTEMHITCRSDAFVHLGGMFLFGSVIDEYLAGSCALNTFTELTMTDSVHGQSLYWPPKIGHQRLL</sequence>
<dbReference type="Pfam" id="PF05947">
    <property type="entry name" value="T6SS_TssF"/>
    <property type="match status" value="1"/>
</dbReference>
<dbReference type="RefSeq" id="WP_150685904.1">
    <property type="nucleotide sequence ID" value="NZ_CABPSI010000005.1"/>
</dbReference>